<reference evidence="2" key="1">
    <citation type="journal article" date="2020" name="G3 (Bethesda)">
        <title>High-Quality Assemblies for Three Invasive Social Wasps from the &lt;i&gt;Vespula&lt;/i&gt; Genus.</title>
        <authorList>
            <person name="Harrop T.W.R."/>
            <person name="Guhlin J."/>
            <person name="McLaughlin G.M."/>
            <person name="Permina E."/>
            <person name="Stockwell P."/>
            <person name="Gilligan J."/>
            <person name="Le Lec M.F."/>
            <person name="Gruber M.A.M."/>
            <person name="Quinn O."/>
            <person name="Lovegrove M."/>
            <person name="Duncan E.J."/>
            <person name="Remnant E.J."/>
            <person name="Van Eeckhoven J."/>
            <person name="Graham B."/>
            <person name="Knapp R.A."/>
            <person name="Langford K.W."/>
            <person name="Kronenberg Z."/>
            <person name="Press M.O."/>
            <person name="Eacker S.M."/>
            <person name="Wilson-Rankin E.E."/>
            <person name="Purcell J."/>
            <person name="Lester P.J."/>
            <person name="Dearden P.K."/>
        </authorList>
    </citation>
    <scope>NUCLEOTIDE SEQUENCE</scope>
    <source>
        <strain evidence="2">Marl-1</strain>
    </source>
</reference>
<evidence type="ECO:0000313" key="2">
    <source>
        <dbReference type="EMBL" id="KAF7411424.1"/>
    </source>
</evidence>
<keyword evidence="1" id="KW-1133">Transmembrane helix</keyword>
<proteinExistence type="predicted"/>
<evidence type="ECO:0000256" key="1">
    <source>
        <dbReference type="SAM" id="Phobius"/>
    </source>
</evidence>
<dbReference type="Proteomes" id="UP000614350">
    <property type="component" value="Unassembled WGS sequence"/>
</dbReference>
<organism evidence="2 3">
    <name type="scientific">Vespula vulgaris</name>
    <name type="common">Yellow jacket</name>
    <name type="synonym">Wasp</name>
    <dbReference type="NCBI Taxonomy" id="7454"/>
    <lineage>
        <taxon>Eukaryota</taxon>
        <taxon>Metazoa</taxon>
        <taxon>Ecdysozoa</taxon>
        <taxon>Arthropoda</taxon>
        <taxon>Hexapoda</taxon>
        <taxon>Insecta</taxon>
        <taxon>Pterygota</taxon>
        <taxon>Neoptera</taxon>
        <taxon>Endopterygota</taxon>
        <taxon>Hymenoptera</taxon>
        <taxon>Apocrita</taxon>
        <taxon>Aculeata</taxon>
        <taxon>Vespoidea</taxon>
        <taxon>Vespidae</taxon>
        <taxon>Vespinae</taxon>
        <taxon>Vespula</taxon>
    </lineage>
</organism>
<comment type="caution">
    <text evidence="2">The sequence shown here is derived from an EMBL/GenBank/DDBJ whole genome shotgun (WGS) entry which is preliminary data.</text>
</comment>
<dbReference type="AlphaFoldDB" id="A0A834NKR4"/>
<gene>
    <name evidence="2" type="ORF">HZH66_000320</name>
</gene>
<keyword evidence="3" id="KW-1185">Reference proteome</keyword>
<accession>A0A834NKR4</accession>
<name>A0A834NKR4_VESVU</name>
<sequence>MKFRVIFVYWALLFTSVVSSGLLFLIVASESTEDRTGIENDGNLYMFDNFTTNDENEKYEIPEITIAQVRSPAIENEFLEESATKVTSSFDTVNTLDDRVENDLEIMAESIIQQPNLSQGCFEIELKVPRTRTLRTTTILDISIAASQYRKVDKTSFDSCRYSISHTMDTDIFLTEITKNYSYLRENDCRNNNENSTRDHLIAVLLDISEYQIVGELGPVTNQDKAGYKTKKQEDITEHYYRTSAMNYTFPASRAHFSIKFE</sequence>
<protein>
    <submittedName>
        <fullName evidence="2">Uncharacterized protein</fullName>
    </submittedName>
</protein>
<keyword evidence="1" id="KW-0472">Membrane</keyword>
<keyword evidence="1" id="KW-0812">Transmembrane</keyword>
<feature type="transmembrane region" description="Helical" evidence="1">
    <location>
        <begin position="7"/>
        <end position="28"/>
    </location>
</feature>
<dbReference type="EMBL" id="JACSEA010000001">
    <property type="protein sequence ID" value="KAF7411424.1"/>
    <property type="molecule type" value="Genomic_DNA"/>
</dbReference>
<evidence type="ECO:0000313" key="3">
    <source>
        <dbReference type="Proteomes" id="UP000614350"/>
    </source>
</evidence>